<feature type="transmembrane region" description="Helical" evidence="6">
    <location>
        <begin position="386"/>
        <end position="415"/>
    </location>
</feature>
<dbReference type="InParanoid" id="F5YAC1"/>
<evidence type="ECO:0000313" key="9">
    <source>
        <dbReference type="Proteomes" id="UP000009222"/>
    </source>
</evidence>
<dbReference type="NCBIfam" id="TIGR00360">
    <property type="entry name" value="ComEC_N-term"/>
    <property type="match status" value="1"/>
</dbReference>
<feature type="transmembrane region" description="Helical" evidence="6">
    <location>
        <begin position="20"/>
        <end position="42"/>
    </location>
</feature>
<comment type="subcellular location">
    <subcellularLocation>
        <location evidence="1">Cell membrane</location>
        <topology evidence="1">Multi-pass membrane protein</topology>
    </subcellularLocation>
</comment>
<dbReference type="GO" id="GO:0005886">
    <property type="term" value="C:plasma membrane"/>
    <property type="evidence" value="ECO:0007669"/>
    <property type="project" value="UniProtKB-SubCell"/>
</dbReference>
<dbReference type="InterPro" id="IPR052159">
    <property type="entry name" value="Competence_DNA_uptake"/>
</dbReference>
<evidence type="ECO:0000256" key="1">
    <source>
        <dbReference type="ARBA" id="ARBA00004651"/>
    </source>
</evidence>
<dbReference type="KEGG" id="taz:TREAZ_0709"/>
<keyword evidence="2" id="KW-1003">Cell membrane</keyword>
<evidence type="ECO:0000256" key="3">
    <source>
        <dbReference type="ARBA" id="ARBA00022692"/>
    </source>
</evidence>
<feature type="transmembrane region" description="Helical" evidence="6">
    <location>
        <begin position="313"/>
        <end position="336"/>
    </location>
</feature>
<evidence type="ECO:0000313" key="8">
    <source>
        <dbReference type="EMBL" id="AEF81905.1"/>
    </source>
</evidence>
<dbReference type="Proteomes" id="UP000009222">
    <property type="component" value="Chromosome"/>
</dbReference>
<keyword evidence="5 6" id="KW-0472">Membrane</keyword>
<feature type="transmembrane region" description="Helical" evidence="6">
    <location>
        <begin position="49"/>
        <end position="68"/>
    </location>
</feature>
<dbReference type="AlphaFoldDB" id="F5YAC1"/>
<proteinExistence type="predicted"/>
<feature type="transmembrane region" description="Helical" evidence="6">
    <location>
        <begin position="259"/>
        <end position="276"/>
    </location>
</feature>
<gene>
    <name evidence="8" type="ordered locus">TREAZ_0709</name>
</gene>
<feature type="transmembrane region" description="Helical" evidence="6">
    <location>
        <begin position="357"/>
        <end position="380"/>
    </location>
</feature>
<evidence type="ECO:0000256" key="2">
    <source>
        <dbReference type="ARBA" id="ARBA00022475"/>
    </source>
</evidence>
<reference evidence="8 9" key="2">
    <citation type="journal article" date="2011" name="ISME J.">
        <title>RNA-seq reveals cooperative metabolic interactions between two termite-gut spirochete species in co-culture.</title>
        <authorList>
            <person name="Rosenthal A.Z."/>
            <person name="Matson E.G."/>
            <person name="Eldar A."/>
            <person name="Leadbetter J.R."/>
        </authorList>
    </citation>
    <scope>NUCLEOTIDE SEQUENCE [LARGE SCALE GENOMIC DNA]</scope>
    <source>
        <strain evidence="9">ATCC BAA-888 / DSM 13862 / ZAS-9</strain>
    </source>
</reference>
<evidence type="ECO:0000256" key="4">
    <source>
        <dbReference type="ARBA" id="ARBA00022989"/>
    </source>
</evidence>
<keyword evidence="9" id="KW-1185">Reference proteome</keyword>
<feature type="domain" description="ComEC/Rec2-related protein" evidence="7">
    <location>
        <begin position="210"/>
        <end position="467"/>
    </location>
</feature>
<accession>F5YAC1</accession>
<sequence length="484" mass="51110">MYAALGAAVAFYSYPFFPGLPGWLLLLLLLPFIIAICLFRVLSLNKLSVFVSAAALGVSIGLAAGAMAPRAASLGLPSESINAVSGMLIEDPRQFNDDRGMGILALEASSAGDGLRASASGSITVFFPADVIPRLKEFGRGCGIYTEGKLIQSDRGLLFRASAVHIVKPASRLEQFRTGLRTGLLTKFSPKIDSENPASAPVWSSLAMALLLGVRDNLDSSLSKGFAYAGCSHVLSLSGMHLALLSGLVAFFLRRILGLKPAMIVGAVFILFYVWLAGGQASLVRSAIMYFLGAACVWGFLKRDALNLLCLAFIIQLLFQSGAGSSVSFILSYLSLAGILTLGETLHECFKGSIPEIIGAGLSASIGAFIATSAVVSLFFGELRPVGIIAGLIIVPLSSLFMIMALGILIIVNIIPLLFSPLNAVLTLVYRLIEYAVAYAGKVPGLAAPNPWPVLALSIIMAGLIYFVQYKASAYRSAIAPFKN</sequence>
<dbReference type="HOGENOM" id="CLU_525742_0_0_12"/>
<keyword evidence="3 6" id="KW-0812">Transmembrane</keyword>
<dbReference type="PANTHER" id="PTHR30619:SF1">
    <property type="entry name" value="RECOMBINATION PROTEIN 2"/>
    <property type="match status" value="1"/>
</dbReference>
<feature type="transmembrane region" description="Helical" evidence="6">
    <location>
        <begin position="452"/>
        <end position="468"/>
    </location>
</feature>
<dbReference type="PANTHER" id="PTHR30619">
    <property type="entry name" value="DNA INTERNALIZATION/COMPETENCE PROTEIN COMEC/REC2"/>
    <property type="match status" value="1"/>
</dbReference>
<feature type="transmembrane region" description="Helical" evidence="6">
    <location>
        <begin position="226"/>
        <end position="253"/>
    </location>
</feature>
<name>F5YAC1_LEAAZ</name>
<dbReference type="EMBL" id="CP001841">
    <property type="protein sequence ID" value="AEF81905.1"/>
    <property type="molecule type" value="Genomic_DNA"/>
</dbReference>
<evidence type="ECO:0000259" key="7">
    <source>
        <dbReference type="Pfam" id="PF03772"/>
    </source>
</evidence>
<dbReference type="InterPro" id="IPR004477">
    <property type="entry name" value="ComEC_N"/>
</dbReference>
<reference evidence="9" key="1">
    <citation type="submission" date="2009-12" db="EMBL/GenBank/DDBJ databases">
        <title>Complete sequence of Treponema azotonutricium strain ZAS-9.</title>
        <authorList>
            <person name="Tetu S.G."/>
            <person name="Matson E."/>
            <person name="Ren Q."/>
            <person name="Seshadri R."/>
            <person name="Elbourne L."/>
            <person name="Hassan K.A."/>
            <person name="Durkin A."/>
            <person name="Radune D."/>
            <person name="Mohamoud Y."/>
            <person name="Shay R."/>
            <person name="Jin S."/>
            <person name="Zhang X."/>
            <person name="Lucey K."/>
            <person name="Ballor N.R."/>
            <person name="Ottesen E."/>
            <person name="Rosenthal R."/>
            <person name="Allen A."/>
            <person name="Leadbetter J.R."/>
            <person name="Paulsen I.T."/>
        </authorList>
    </citation>
    <scope>NUCLEOTIDE SEQUENCE [LARGE SCALE GENOMIC DNA]</scope>
    <source>
        <strain evidence="9">ATCC BAA-888 / DSM 13862 / ZAS-9</strain>
    </source>
</reference>
<keyword evidence="4 6" id="KW-1133">Transmembrane helix</keyword>
<dbReference type="Pfam" id="PF03772">
    <property type="entry name" value="Competence"/>
    <property type="match status" value="1"/>
</dbReference>
<protein>
    <submittedName>
        <fullName evidence="8">ComEC/Rec2-like protein</fullName>
    </submittedName>
</protein>
<dbReference type="eggNOG" id="COG0658">
    <property type="taxonomic scope" value="Bacteria"/>
</dbReference>
<dbReference type="STRING" id="545695.TREAZ_0709"/>
<feature type="transmembrane region" description="Helical" evidence="6">
    <location>
        <begin position="283"/>
        <end position="301"/>
    </location>
</feature>
<evidence type="ECO:0000256" key="6">
    <source>
        <dbReference type="SAM" id="Phobius"/>
    </source>
</evidence>
<organism evidence="8 9">
    <name type="scientific">Leadbettera azotonutricia (strain ATCC BAA-888 / DSM 13862 / ZAS-9)</name>
    <name type="common">Treponema azotonutricium</name>
    <dbReference type="NCBI Taxonomy" id="545695"/>
    <lineage>
        <taxon>Bacteria</taxon>
        <taxon>Pseudomonadati</taxon>
        <taxon>Spirochaetota</taxon>
        <taxon>Spirochaetia</taxon>
        <taxon>Spirochaetales</taxon>
        <taxon>Breznakiellaceae</taxon>
        <taxon>Leadbettera</taxon>
    </lineage>
</organism>
<evidence type="ECO:0000256" key="5">
    <source>
        <dbReference type="ARBA" id="ARBA00023136"/>
    </source>
</evidence>